<dbReference type="STRING" id="135651.G0MBK4"/>
<dbReference type="eggNOG" id="KOG1724">
    <property type="taxonomic scope" value="Eukaryota"/>
</dbReference>
<dbReference type="SUPFAM" id="SSF54695">
    <property type="entry name" value="POZ domain"/>
    <property type="match status" value="1"/>
</dbReference>
<proteinExistence type="inferred from homology"/>
<sequence length="170" mass="19200">MVVGQRNPVYKIRSCDGQILVVQDWVIAQSKCLSIVFAYQNVPAPPLQTSVCSLVLKKVIEWCSQHRHDNADQVYRNIPNWDAQFLQDNKEIILHLIEAAFRLEIRGLLSIACKAVSIMSGRSVRDVKLRLRVGGLGDEDDDFEDDDILEQDEEEDDGDDAERLPPIPAA</sequence>
<dbReference type="InParanoid" id="G0MBK4"/>
<reference evidence="6" key="1">
    <citation type="submission" date="2011-07" db="EMBL/GenBank/DDBJ databases">
        <authorList>
            <consortium name="Caenorhabditis brenneri Sequencing and Analysis Consortium"/>
            <person name="Wilson R.K."/>
        </authorList>
    </citation>
    <scope>NUCLEOTIDE SEQUENCE [LARGE SCALE GENOMIC DNA]</scope>
    <source>
        <strain evidence="6">PB2801</strain>
    </source>
</reference>
<protein>
    <submittedName>
        <fullName evidence="5">CBN-SKR-21 protein</fullName>
    </submittedName>
</protein>
<accession>G0MBK4</accession>
<feature type="compositionally biased region" description="Acidic residues" evidence="3">
    <location>
        <begin position="137"/>
        <end position="160"/>
    </location>
</feature>
<organism evidence="6">
    <name type="scientific">Caenorhabditis brenneri</name>
    <name type="common">Nematode worm</name>
    <dbReference type="NCBI Taxonomy" id="135651"/>
    <lineage>
        <taxon>Eukaryota</taxon>
        <taxon>Metazoa</taxon>
        <taxon>Ecdysozoa</taxon>
        <taxon>Nematoda</taxon>
        <taxon>Chromadorea</taxon>
        <taxon>Rhabditida</taxon>
        <taxon>Rhabditina</taxon>
        <taxon>Rhabditomorpha</taxon>
        <taxon>Rhabditoidea</taxon>
        <taxon>Rhabditidae</taxon>
        <taxon>Peloderinae</taxon>
        <taxon>Caenorhabditis</taxon>
    </lineage>
</organism>
<evidence type="ECO:0000256" key="1">
    <source>
        <dbReference type="ARBA" id="ARBA00009993"/>
    </source>
</evidence>
<dbReference type="SMART" id="SM00512">
    <property type="entry name" value="Skp1"/>
    <property type="match status" value="1"/>
</dbReference>
<comment type="similarity">
    <text evidence="1">Belongs to the SKP1 family.</text>
</comment>
<dbReference type="AlphaFoldDB" id="G0MBK4"/>
<evidence type="ECO:0000313" key="5">
    <source>
        <dbReference type="EMBL" id="EGT40772.1"/>
    </source>
</evidence>
<gene>
    <name evidence="5" type="primary">Cbn-skr-21</name>
    <name evidence="5" type="ORF">CAEBREN_02925</name>
</gene>
<evidence type="ECO:0000313" key="6">
    <source>
        <dbReference type="Proteomes" id="UP000008068"/>
    </source>
</evidence>
<feature type="domain" description="SKP1 component POZ" evidence="4">
    <location>
        <begin position="10"/>
        <end position="67"/>
    </location>
</feature>
<dbReference type="InterPro" id="IPR016073">
    <property type="entry name" value="Skp1_comp_POZ"/>
</dbReference>
<dbReference type="FunCoup" id="G0MBK4">
    <property type="interactions" value="390"/>
</dbReference>
<dbReference type="EMBL" id="GL379788">
    <property type="protein sequence ID" value="EGT40772.1"/>
    <property type="molecule type" value="Genomic_DNA"/>
</dbReference>
<feature type="region of interest" description="Disordered" evidence="3">
    <location>
        <begin position="135"/>
        <end position="170"/>
    </location>
</feature>
<dbReference type="InterPro" id="IPR036296">
    <property type="entry name" value="SKP1-like_dim_sf"/>
</dbReference>
<dbReference type="GO" id="GO:0006511">
    <property type="term" value="P:ubiquitin-dependent protein catabolic process"/>
    <property type="evidence" value="ECO:0007669"/>
    <property type="project" value="InterPro"/>
</dbReference>
<evidence type="ECO:0000256" key="2">
    <source>
        <dbReference type="ARBA" id="ARBA00022786"/>
    </source>
</evidence>
<dbReference type="OMA" id="WDAQFLQ"/>
<dbReference type="InterPro" id="IPR016897">
    <property type="entry name" value="SKP1"/>
</dbReference>
<dbReference type="HOGENOM" id="CLU_1526551_0_0_1"/>
<keyword evidence="6" id="KW-1185">Reference proteome</keyword>
<dbReference type="Proteomes" id="UP000008068">
    <property type="component" value="Unassembled WGS sequence"/>
</dbReference>
<dbReference type="Gene3D" id="3.30.710.10">
    <property type="entry name" value="Potassium Channel Kv1.1, Chain A"/>
    <property type="match status" value="1"/>
</dbReference>
<dbReference type="OrthoDB" id="5820916at2759"/>
<dbReference type="PANTHER" id="PTHR11165">
    <property type="entry name" value="SKP1"/>
    <property type="match status" value="1"/>
</dbReference>
<dbReference type="InterPro" id="IPR011333">
    <property type="entry name" value="SKP1/BTB/POZ_sf"/>
</dbReference>
<keyword evidence="2" id="KW-0833">Ubl conjugation pathway</keyword>
<dbReference type="Pfam" id="PF03931">
    <property type="entry name" value="Skp1_POZ"/>
    <property type="match status" value="1"/>
</dbReference>
<evidence type="ECO:0000259" key="4">
    <source>
        <dbReference type="Pfam" id="PF03931"/>
    </source>
</evidence>
<dbReference type="SUPFAM" id="SSF81382">
    <property type="entry name" value="Skp1 dimerisation domain-like"/>
    <property type="match status" value="1"/>
</dbReference>
<dbReference type="InterPro" id="IPR001232">
    <property type="entry name" value="SKP1-like"/>
</dbReference>
<name>G0MBK4_CAEBE</name>
<evidence type="ECO:0000256" key="3">
    <source>
        <dbReference type="SAM" id="MobiDB-lite"/>
    </source>
</evidence>